<proteinExistence type="predicted"/>
<evidence type="ECO:0000313" key="2">
    <source>
        <dbReference type="Proteomes" id="UP000070184"/>
    </source>
</evidence>
<dbReference type="Proteomes" id="UP000070184">
    <property type="component" value="Unassembled WGS sequence"/>
</dbReference>
<reference evidence="1 2" key="1">
    <citation type="journal article" date="2016" name="Sci. Rep.">
        <title>Metabolic traits of an uncultured archaeal lineage -MSBL1- from brine pools of the Red Sea.</title>
        <authorList>
            <person name="Mwirichia R."/>
            <person name="Alam I."/>
            <person name="Rashid M."/>
            <person name="Vinu M."/>
            <person name="Ba-Alawi W."/>
            <person name="Anthony Kamau A."/>
            <person name="Kamanda Ngugi D."/>
            <person name="Goker M."/>
            <person name="Klenk H.P."/>
            <person name="Bajic V."/>
            <person name="Stingl U."/>
        </authorList>
    </citation>
    <scope>NUCLEOTIDE SEQUENCE [LARGE SCALE GENOMIC DNA]</scope>
    <source>
        <strain evidence="1">SCGC-AAA259B11</strain>
    </source>
</reference>
<keyword evidence="2" id="KW-1185">Reference proteome</keyword>
<comment type="caution">
    <text evidence="1">The sequence shown here is derived from an EMBL/GenBank/DDBJ whole genome shotgun (WGS) entry which is preliminary data.</text>
</comment>
<evidence type="ECO:0000313" key="1">
    <source>
        <dbReference type="EMBL" id="KXA89195.1"/>
    </source>
</evidence>
<gene>
    <name evidence="1" type="ORF">AKJ61_03390</name>
</gene>
<accession>A0A133U4T6</accession>
<organism evidence="1 2">
    <name type="scientific">candidate division MSBL1 archaeon SCGC-AAA259B11</name>
    <dbReference type="NCBI Taxonomy" id="1698260"/>
    <lineage>
        <taxon>Archaea</taxon>
        <taxon>Methanobacteriati</taxon>
        <taxon>Methanobacteriota</taxon>
        <taxon>candidate division MSBL1</taxon>
    </lineage>
</organism>
<protein>
    <submittedName>
        <fullName evidence="1">Uncharacterized protein</fullName>
    </submittedName>
</protein>
<name>A0A133U4T6_9EURY</name>
<dbReference type="EMBL" id="LHXK01000050">
    <property type="protein sequence ID" value="KXA89195.1"/>
    <property type="molecule type" value="Genomic_DNA"/>
</dbReference>
<sequence>MRLIMTELDITIPSYLPNLKPEQEEKLEELMHDFGKARRMCYSQRRKEILSNESPDNSKIQSDVRQKLGMNSWYVHTAYQSIVDLPLMGVVFGTQKAKDQLDRGHISKEDWKKRRNNILESYGEKSRKGNRCLRVVEREGELMLRVSTGVREWMYLDLHIPRSYLEKYGHLLGGSKPYRVLIRRRDDGEGYEVKITVHPEVEVEEKDRLMALDVNSGHIDWAVVEKSSKELVDTGRINCYDLLDSPTGKTETLLHRGANKILNISRHFSADVVMGYLNTGGFNSPPSQANRRVKGMCQFKLRQILKYKLPLNGVNFELRSEGSTTKVGGEIGECLGLDVHKGAAYAFAVKVVDYHHFKLLKDSLQDEPDGRGSGEDFGRDGLTAHVQFLAFHGDDRLGIDDPERVRLFPECKVGKAPPDGGVPNG</sequence>
<dbReference type="AlphaFoldDB" id="A0A133U4T6"/>